<evidence type="ECO:0000256" key="1">
    <source>
        <dbReference type="ARBA" id="ARBA00002121"/>
    </source>
</evidence>
<dbReference type="Pfam" id="PF01687">
    <property type="entry name" value="Flavokinase"/>
    <property type="match status" value="1"/>
</dbReference>
<dbReference type="CDD" id="cd02064">
    <property type="entry name" value="FAD_synthetase_N"/>
    <property type="match status" value="1"/>
</dbReference>
<reference evidence="17 18" key="1">
    <citation type="submission" date="2016-10" db="EMBL/GenBank/DDBJ databases">
        <authorList>
            <person name="de Groot N.N."/>
        </authorList>
    </citation>
    <scope>NUCLEOTIDE SEQUENCE [LARGE SCALE GENOMIC DNA]</scope>
    <source>
        <strain evidence="17 18">DSM 2179</strain>
    </source>
</reference>
<dbReference type="SUPFAM" id="SSF52374">
    <property type="entry name" value="Nucleotidylyl transferase"/>
    <property type="match status" value="1"/>
</dbReference>
<dbReference type="GO" id="GO:0009231">
    <property type="term" value="P:riboflavin biosynthetic process"/>
    <property type="evidence" value="ECO:0007669"/>
    <property type="project" value="InterPro"/>
</dbReference>
<protein>
    <recommendedName>
        <fullName evidence="15">Riboflavin biosynthesis protein</fullName>
    </recommendedName>
    <domain>
        <recommendedName>
            <fullName evidence="15">Riboflavin kinase</fullName>
            <ecNumber evidence="15">2.7.1.26</ecNumber>
        </recommendedName>
        <alternativeName>
            <fullName evidence="15">Flavokinase</fullName>
        </alternativeName>
    </domain>
    <domain>
        <recommendedName>
            <fullName evidence="15">FMN adenylyltransferase</fullName>
            <ecNumber evidence="15">2.7.7.2</ecNumber>
        </recommendedName>
        <alternativeName>
            <fullName evidence="15">FAD pyrophosphorylase</fullName>
        </alternativeName>
        <alternativeName>
            <fullName evidence="15">FAD synthase</fullName>
        </alternativeName>
    </domain>
</protein>
<dbReference type="InterPro" id="IPR015864">
    <property type="entry name" value="FAD_synthase"/>
</dbReference>
<keyword evidence="7 15" id="KW-0548">Nucleotidyltransferase</keyword>
<comment type="pathway">
    <text evidence="2 15">Cofactor biosynthesis; FAD biosynthesis; FAD from FMN: step 1/1.</text>
</comment>
<dbReference type="SUPFAM" id="SSF82114">
    <property type="entry name" value="Riboflavin kinase-like"/>
    <property type="match status" value="1"/>
</dbReference>
<dbReference type="AlphaFoldDB" id="A0A1H6W4M7"/>
<dbReference type="NCBIfam" id="NF004160">
    <property type="entry name" value="PRK05627.1-3"/>
    <property type="match status" value="1"/>
</dbReference>
<dbReference type="InterPro" id="IPR004821">
    <property type="entry name" value="Cyt_trans-like"/>
</dbReference>
<dbReference type="SMART" id="SM00904">
    <property type="entry name" value="Flavokinase"/>
    <property type="match status" value="1"/>
</dbReference>
<evidence type="ECO:0000256" key="15">
    <source>
        <dbReference type="PIRNR" id="PIRNR004491"/>
    </source>
</evidence>
<dbReference type="NCBIfam" id="TIGR00125">
    <property type="entry name" value="cyt_tran_rel"/>
    <property type="match status" value="1"/>
</dbReference>
<evidence type="ECO:0000259" key="16">
    <source>
        <dbReference type="SMART" id="SM00904"/>
    </source>
</evidence>
<dbReference type="GO" id="GO:0006747">
    <property type="term" value="P:FAD biosynthetic process"/>
    <property type="evidence" value="ECO:0007669"/>
    <property type="project" value="UniProtKB-UniRule"/>
</dbReference>
<dbReference type="Proteomes" id="UP000199662">
    <property type="component" value="Unassembled WGS sequence"/>
</dbReference>
<evidence type="ECO:0000256" key="5">
    <source>
        <dbReference type="ARBA" id="ARBA00022643"/>
    </source>
</evidence>
<keyword evidence="8 15" id="KW-0547">Nucleotide-binding</keyword>
<dbReference type="UniPathway" id="UPA00276">
    <property type="reaction ID" value="UER00406"/>
</dbReference>
<accession>A0A1H6W4M7</accession>
<evidence type="ECO:0000256" key="11">
    <source>
        <dbReference type="ARBA" id="ARBA00022840"/>
    </source>
</evidence>
<dbReference type="STRING" id="84035.SAMN05660742_103164"/>
<dbReference type="Gene3D" id="3.40.50.620">
    <property type="entry name" value="HUPs"/>
    <property type="match status" value="1"/>
</dbReference>
<comment type="similarity">
    <text evidence="15">Belongs to the ribF family.</text>
</comment>
<organism evidence="17 18">
    <name type="scientific">Propionispira arboris</name>
    <dbReference type="NCBI Taxonomy" id="84035"/>
    <lineage>
        <taxon>Bacteria</taxon>
        <taxon>Bacillati</taxon>
        <taxon>Bacillota</taxon>
        <taxon>Negativicutes</taxon>
        <taxon>Selenomonadales</taxon>
        <taxon>Selenomonadaceae</taxon>
        <taxon>Propionispira</taxon>
    </lineage>
</organism>
<evidence type="ECO:0000256" key="12">
    <source>
        <dbReference type="ARBA" id="ARBA00023268"/>
    </source>
</evidence>
<dbReference type="FunFam" id="2.40.30.30:FF:000003">
    <property type="entry name" value="Riboflavin biosynthesis protein"/>
    <property type="match status" value="1"/>
</dbReference>
<dbReference type="InterPro" id="IPR002606">
    <property type="entry name" value="Riboflavin_kinase_bac"/>
</dbReference>
<dbReference type="NCBIfam" id="TIGR00083">
    <property type="entry name" value="ribF"/>
    <property type="match status" value="1"/>
</dbReference>
<evidence type="ECO:0000256" key="4">
    <source>
        <dbReference type="ARBA" id="ARBA00022630"/>
    </source>
</evidence>
<dbReference type="PANTHER" id="PTHR22749:SF6">
    <property type="entry name" value="RIBOFLAVIN KINASE"/>
    <property type="match status" value="1"/>
</dbReference>
<evidence type="ECO:0000256" key="6">
    <source>
        <dbReference type="ARBA" id="ARBA00022679"/>
    </source>
</evidence>
<dbReference type="NCBIfam" id="NF004162">
    <property type="entry name" value="PRK05627.1-5"/>
    <property type="match status" value="1"/>
</dbReference>
<comment type="function">
    <text evidence="1">Catalyzes the phosphorylation of riboflavin to FMN followed by the adenylation of FMN to FAD.</text>
</comment>
<dbReference type="GO" id="GO:0009398">
    <property type="term" value="P:FMN biosynthetic process"/>
    <property type="evidence" value="ECO:0007669"/>
    <property type="project" value="UniProtKB-UniRule"/>
</dbReference>
<keyword evidence="9 15" id="KW-0418">Kinase</keyword>
<dbReference type="InterPro" id="IPR014729">
    <property type="entry name" value="Rossmann-like_a/b/a_fold"/>
</dbReference>
<dbReference type="UniPathway" id="UPA00277">
    <property type="reaction ID" value="UER00407"/>
</dbReference>
<dbReference type="Pfam" id="PF06574">
    <property type="entry name" value="FAD_syn"/>
    <property type="match status" value="1"/>
</dbReference>
<sequence>MQIFSTITNLTKEYSNIVVALGTFDGVHLGHQNIIKQAIRLAKSIQGTSVVFTFSNHPLGVISPKKCPLQISDNICKETAMRDLGIDVLMNIPFTKELVTVTPLEFLQLLQDNLAPKYVVVGPNYTFGYKGEGNPKLLLKRSQDFGFISEIHPVVHLNNQIISSTKIRHLLLEGQLDAANMLMGRPFRLCSKVVHGDERGRLLGFPTANLAIENHRVMLPNGIYVVHVFFREKTYRGIANIGTNPTFNGVNRHIEVHILEFKQDIYDQLITIEFVQKIRDEEKFSSVDQLVKQIKLDIKQATTIFNLH</sequence>
<evidence type="ECO:0000256" key="7">
    <source>
        <dbReference type="ARBA" id="ARBA00022695"/>
    </source>
</evidence>
<evidence type="ECO:0000313" key="17">
    <source>
        <dbReference type="EMBL" id="SEJ10194.1"/>
    </source>
</evidence>
<feature type="domain" description="Riboflavin kinase" evidence="16">
    <location>
        <begin position="182"/>
        <end position="306"/>
    </location>
</feature>
<name>A0A1H6W4M7_9FIRM</name>
<dbReference type="InterPro" id="IPR023465">
    <property type="entry name" value="Riboflavin_kinase_dom_sf"/>
</dbReference>
<dbReference type="Gene3D" id="2.40.30.30">
    <property type="entry name" value="Riboflavin kinase-like"/>
    <property type="match status" value="1"/>
</dbReference>
<dbReference type="RefSeq" id="WP_091829526.1">
    <property type="nucleotide sequence ID" value="NZ_FNZK01000003.1"/>
</dbReference>
<comment type="pathway">
    <text evidence="3 15">Cofactor biosynthesis; FMN biosynthesis; FMN from riboflavin (ATP route): step 1/1.</text>
</comment>
<keyword evidence="5 15" id="KW-0288">FMN</keyword>
<evidence type="ECO:0000256" key="10">
    <source>
        <dbReference type="ARBA" id="ARBA00022827"/>
    </source>
</evidence>
<comment type="catalytic activity">
    <reaction evidence="14 15">
        <text>FMN + ATP + H(+) = FAD + diphosphate</text>
        <dbReference type="Rhea" id="RHEA:17237"/>
        <dbReference type="ChEBI" id="CHEBI:15378"/>
        <dbReference type="ChEBI" id="CHEBI:30616"/>
        <dbReference type="ChEBI" id="CHEBI:33019"/>
        <dbReference type="ChEBI" id="CHEBI:57692"/>
        <dbReference type="ChEBI" id="CHEBI:58210"/>
        <dbReference type="EC" id="2.7.7.2"/>
    </reaction>
</comment>
<comment type="catalytic activity">
    <reaction evidence="13 15">
        <text>riboflavin + ATP = FMN + ADP + H(+)</text>
        <dbReference type="Rhea" id="RHEA:14357"/>
        <dbReference type="ChEBI" id="CHEBI:15378"/>
        <dbReference type="ChEBI" id="CHEBI:30616"/>
        <dbReference type="ChEBI" id="CHEBI:57986"/>
        <dbReference type="ChEBI" id="CHEBI:58210"/>
        <dbReference type="ChEBI" id="CHEBI:456216"/>
        <dbReference type="EC" id="2.7.1.26"/>
    </reaction>
</comment>
<dbReference type="GO" id="GO:0003919">
    <property type="term" value="F:FMN adenylyltransferase activity"/>
    <property type="evidence" value="ECO:0007669"/>
    <property type="project" value="UniProtKB-UniRule"/>
</dbReference>
<dbReference type="FunFam" id="3.40.50.620:FF:000021">
    <property type="entry name" value="Riboflavin biosynthesis protein"/>
    <property type="match status" value="1"/>
</dbReference>
<dbReference type="InterPro" id="IPR015865">
    <property type="entry name" value="Riboflavin_kinase_bac/euk"/>
</dbReference>
<evidence type="ECO:0000256" key="8">
    <source>
        <dbReference type="ARBA" id="ARBA00022741"/>
    </source>
</evidence>
<evidence type="ECO:0000256" key="9">
    <source>
        <dbReference type="ARBA" id="ARBA00022777"/>
    </source>
</evidence>
<proteinExistence type="inferred from homology"/>
<evidence type="ECO:0000256" key="13">
    <source>
        <dbReference type="ARBA" id="ARBA00047880"/>
    </source>
</evidence>
<evidence type="ECO:0000256" key="3">
    <source>
        <dbReference type="ARBA" id="ARBA00005201"/>
    </source>
</evidence>
<dbReference type="GO" id="GO:0005524">
    <property type="term" value="F:ATP binding"/>
    <property type="evidence" value="ECO:0007669"/>
    <property type="project" value="UniProtKB-UniRule"/>
</dbReference>
<keyword evidence="6 15" id="KW-0808">Transferase</keyword>
<gene>
    <name evidence="17" type="ORF">SAMN05660742_103164</name>
</gene>
<keyword evidence="4 15" id="KW-0285">Flavoprotein</keyword>
<evidence type="ECO:0000256" key="2">
    <source>
        <dbReference type="ARBA" id="ARBA00004726"/>
    </source>
</evidence>
<dbReference type="PIRSF" id="PIRSF004491">
    <property type="entry name" value="FAD_Synth"/>
    <property type="match status" value="1"/>
</dbReference>
<keyword evidence="11 15" id="KW-0067">ATP-binding</keyword>
<dbReference type="PANTHER" id="PTHR22749">
    <property type="entry name" value="RIBOFLAVIN KINASE/FMN ADENYLYLTRANSFERASE"/>
    <property type="match status" value="1"/>
</dbReference>
<dbReference type="GO" id="GO:0008531">
    <property type="term" value="F:riboflavin kinase activity"/>
    <property type="evidence" value="ECO:0007669"/>
    <property type="project" value="UniProtKB-UniRule"/>
</dbReference>
<evidence type="ECO:0000313" key="18">
    <source>
        <dbReference type="Proteomes" id="UP000199662"/>
    </source>
</evidence>
<dbReference type="EMBL" id="FNZK01000003">
    <property type="protein sequence ID" value="SEJ10194.1"/>
    <property type="molecule type" value="Genomic_DNA"/>
</dbReference>
<keyword evidence="12" id="KW-0511">Multifunctional enzyme</keyword>
<dbReference type="InterPro" id="IPR023468">
    <property type="entry name" value="Riboflavin_kinase"/>
</dbReference>
<dbReference type="EC" id="2.7.1.26" evidence="15"/>
<keyword evidence="18" id="KW-1185">Reference proteome</keyword>
<evidence type="ECO:0000256" key="14">
    <source>
        <dbReference type="ARBA" id="ARBA00049494"/>
    </source>
</evidence>
<keyword evidence="10 15" id="KW-0274">FAD</keyword>
<dbReference type="EC" id="2.7.7.2" evidence="15"/>